<evidence type="ECO:0000313" key="1">
    <source>
        <dbReference type="EMBL" id="QEC69505.1"/>
    </source>
</evidence>
<dbReference type="RefSeq" id="WP_147192382.1">
    <property type="nucleotide sequence ID" value="NZ_CP042435.1"/>
</dbReference>
<dbReference type="Proteomes" id="UP000321533">
    <property type="component" value="Chromosome"/>
</dbReference>
<protein>
    <submittedName>
        <fullName evidence="1">Uncharacterized protein</fullName>
    </submittedName>
</protein>
<evidence type="ECO:0000313" key="2">
    <source>
        <dbReference type="Proteomes" id="UP000321533"/>
    </source>
</evidence>
<organism evidence="1 2">
    <name type="scientific">Panacibacter ginsenosidivorans</name>
    <dbReference type="NCBI Taxonomy" id="1813871"/>
    <lineage>
        <taxon>Bacteria</taxon>
        <taxon>Pseudomonadati</taxon>
        <taxon>Bacteroidota</taxon>
        <taxon>Chitinophagia</taxon>
        <taxon>Chitinophagales</taxon>
        <taxon>Chitinophagaceae</taxon>
        <taxon>Panacibacter</taxon>
    </lineage>
</organism>
<dbReference type="EMBL" id="CP042435">
    <property type="protein sequence ID" value="QEC69505.1"/>
    <property type="molecule type" value="Genomic_DNA"/>
</dbReference>
<sequence>MKNIFSISFNKATISVETMGKNNGNTEYLVHMPDGDMHLRHTEDDEGAGRWIDTQTDHETELSSEVGQLIELHNVQHTGD</sequence>
<dbReference type="AlphaFoldDB" id="A0A5B8VEM1"/>
<dbReference type="KEGG" id="pgin:FRZ67_20180"/>
<reference evidence="1 2" key="1">
    <citation type="journal article" date="2016" name="Int. J. Syst. Evol. Microbiol.">
        <title>Panacibacter ginsenosidivorans gen. nov., sp. nov., with ginsenoside converting activity isolated from soil of a ginseng field.</title>
        <authorList>
            <person name="Siddiqi M.Z."/>
            <person name="Muhammad Shafi S."/>
            <person name="Choi K.D."/>
            <person name="Im W.T."/>
        </authorList>
    </citation>
    <scope>NUCLEOTIDE SEQUENCE [LARGE SCALE GENOMIC DNA]</scope>
    <source>
        <strain evidence="1 2">Gsoil1550</strain>
    </source>
</reference>
<name>A0A5B8VEM1_9BACT</name>
<gene>
    <name evidence="1" type="ORF">FRZ67_20180</name>
</gene>
<proteinExistence type="predicted"/>
<accession>A0A5B8VEM1</accession>
<keyword evidence="2" id="KW-1185">Reference proteome</keyword>